<dbReference type="EMBL" id="LAXJ01000024">
    <property type="protein sequence ID" value="KRS11050.1"/>
    <property type="molecule type" value="Genomic_DNA"/>
</dbReference>
<keyword evidence="3 6" id="KW-0812">Transmembrane</keyword>
<evidence type="ECO:0000256" key="6">
    <source>
        <dbReference type="SAM" id="Phobius"/>
    </source>
</evidence>
<dbReference type="Proteomes" id="UP000051295">
    <property type="component" value="Unassembled WGS sequence"/>
</dbReference>
<feature type="transmembrane region" description="Helical" evidence="6">
    <location>
        <begin position="34"/>
        <end position="49"/>
    </location>
</feature>
<gene>
    <name evidence="7" type="ORF">XM53_18400</name>
</gene>
<feature type="transmembrane region" description="Helical" evidence="6">
    <location>
        <begin position="158"/>
        <end position="183"/>
    </location>
</feature>
<feature type="transmembrane region" description="Helical" evidence="6">
    <location>
        <begin position="118"/>
        <end position="138"/>
    </location>
</feature>
<reference evidence="7 8" key="1">
    <citation type="submission" date="2015-04" db="EMBL/GenBank/DDBJ databases">
        <title>The draft genome sequence of Roseovarius sp.R12b.</title>
        <authorList>
            <person name="Li G."/>
            <person name="Lai Q."/>
            <person name="Shao Z."/>
            <person name="Yan P."/>
        </authorList>
    </citation>
    <scope>NUCLEOTIDE SEQUENCE [LARGE SCALE GENOMIC DNA]</scope>
    <source>
        <strain evidence="7 8">R12B</strain>
    </source>
</reference>
<keyword evidence="4 6" id="KW-1133">Transmembrane helix</keyword>
<dbReference type="Pfam" id="PF09678">
    <property type="entry name" value="Caa3_CtaG"/>
    <property type="match status" value="1"/>
</dbReference>
<evidence type="ECO:0000313" key="7">
    <source>
        <dbReference type="EMBL" id="KRS11050.1"/>
    </source>
</evidence>
<comment type="caution">
    <text evidence="7">The sequence shown here is derived from an EMBL/GenBank/DDBJ whole genome shotgun (WGS) entry which is preliminary data.</text>
</comment>
<organism evidence="7 8">
    <name type="scientific">Roseovarius atlanticus</name>
    <dbReference type="NCBI Taxonomy" id="1641875"/>
    <lineage>
        <taxon>Bacteria</taxon>
        <taxon>Pseudomonadati</taxon>
        <taxon>Pseudomonadota</taxon>
        <taxon>Alphaproteobacteria</taxon>
        <taxon>Rhodobacterales</taxon>
        <taxon>Roseobacteraceae</taxon>
        <taxon>Roseovarius</taxon>
    </lineage>
</organism>
<dbReference type="PATRIC" id="fig|1641875.4.peg.2207"/>
<name>A0A0T5NQ62_9RHOB</name>
<evidence type="ECO:0000256" key="1">
    <source>
        <dbReference type="ARBA" id="ARBA00004651"/>
    </source>
</evidence>
<dbReference type="InterPro" id="IPR019108">
    <property type="entry name" value="Caa3_assmbl_CtaG-rel"/>
</dbReference>
<sequence length="188" mass="19753">MRLAGISALALLAGLYLPPWEAWAGPFPAHMLRHMGLVAGVAPLMMLAWPGLARRFAVPVMLAAVVEFAIVWAWHLPQLHGFAQLSLGGRVLEQLAFLAAGLAVWSGALHARQPLVGAGGLFLTSMHMTLLGALLVLAPGDLYAEICGRAPDLSGQQLGGILMLAIGTPVYLVGALVLAARVIREETA</sequence>
<dbReference type="AlphaFoldDB" id="A0A0T5NQ62"/>
<keyword evidence="2" id="KW-1003">Cell membrane</keyword>
<feature type="transmembrane region" description="Helical" evidence="6">
    <location>
        <begin position="94"/>
        <end position="111"/>
    </location>
</feature>
<dbReference type="OrthoDB" id="259025at2"/>
<evidence type="ECO:0000256" key="5">
    <source>
        <dbReference type="ARBA" id="ARBA00023136"/>
    </source>
</evidence>
<evidence type="ECO:0000313" key="8">
    <source>
        <dbReference type="Proteomes" id="UP000051295"/>
    </source>
</evidence>
<protein>
    <submittedName>
        <fullName evidence="7">Cytochrome C oxidase</fullName>
    </submittedName>
</protein>
<evidence type="ECO:0000256" key="2">
    <source>
        <dbReference type="ARBA" id="ARBA00022475"/>
    </source>
</evidence>
<evidence type="ECO:0000256" key="4">
    <source>
        <dbReference type="ARBA" id="ARBA00022989"/>
    </source>
</evidence>
<accession>A0A0T5NQ62</accession>
<proteinExistence type="predicted"/>
<dbReference type="GO" id="GO:0005886">
    <property type="term" value="C:plasma membrane"/>
    <property type="evidence" value="ECO:0007669"/>
    <property type="project" value="UniProtKB-SubCell"/>
</dbReference>
<keyword evidence="8" id="KW-1185">Reference proteome</keyword>
<evidence type="ECO:0000256" key="3">
    <source>
        <dbReference type="ARBA" id="ARBA00022692"/>
    </source>
</evidence>
<feature type="transmembrane region" description="Helical" evidence="6">
    <location>
        <begin position="56"/>
        <end position="74"/>
    </location>
</feature>
<dbReference type="STRING" id="1641875.XM53_18400"/>
<comment type="subcellular location">
    <subcellularLocation>
        <location evidence="1">Cell membrane</location>
        <topology evidence="1">Multi-pass membrane protein</topology>
    </subcellularLocation>
</comment>
<keyword evidence="5 6" id="KW-0472">Membrane</keyword>